<name>A0A0A9CZG8_ARUDO</name>
<evidence type="ECO:0000256" key="1">
    <source>
        <dbReference type="SAM" id="MobiDB-lite"/>
    </source>
</evidence>
<proteinExistence type="predicted"/>
<accession>A0A0A9CZG8</accession>
<protein>
    <submittedName>
        <fullName evidence="2">Uncharacterized protein</fullName>
    </submittedName>
</protein>
<evidence type="ECO:0000313" key="2">
    <source>
        <dbReference type="EMBL" id="JAD76892.1"/>
    </source>
</evidence>
<feature type="region of interest" description="Disordered" evidence="1">
    <location>
        <begin position="78"/>
        <end position="135"/>
    </location>
</feature>
<dbReference type="EMBL" id="GBRH01221003">
    <property type="protein sequence ID" value="JAD76892.1"/>
    <property type="molecule type" value="Transcribed_RNA"/>
</dbReference>
<sequence length="135" mass="14286">MLLAEDAHSTQQISVFRSPATTGLLFSPAAGHRRPPLLTVLEEGMLTVLEGSRMKAIRMGSSSSGFVKCILPHRTSDQIGRDGAGAQIDESELEGDARRGGGEGVDPALDPWIPEKPPLDLTYPAGLPPRRCAAG</sequence>
<reference evidence="2" key="1">
    <citation type="submission" date="2014-09" db="EMBL/GenBank/DDBJ databases">
        <authorList>
            <person name="Magalhaes I.L.F."/>
            <person name="Oliveira U."/>
            <person name="Santos F.R."/>
            <person name="Vidigal T.H.D.A."/>
            <person name="Brescovit A.D."/>
            <person name="Santos A.J."/>
        </authorList>
    </citation>
    <scope>NUCLEOTIDE SEQUENCE</scope>
    <source>
        <tissue evidence="2">Shoot tissue taken approximately 20 cm above the soil surface</tissue>
    </source>
</reference>
<organism evidence="2">
    <name type="scientific">Arundo donax</name>
    <name type="common">Giant reed</name>
    <name type="synonym">Donax arundinaceus</name>
    <dbReference type="NCBI Taxonomy" id="35708"/>
    <lineage>
        <taxon>Eukaryota</taxon>
        <taxon>Viridiplantae</taxon>
        <taxon>Streptophyta</taxon>
        <taxon>Embryophyta</taxon>
        <taxon>Tracheophyta</taxon>
        <taxon>Spermatophyta</taxon>
        <taxon>Magnoliopsida</taxon>
        <taxon>Liliopsida</taxon>
        <taxon>Poales</taxon>
        <taxon>Poaceae</taxon>
        <taxon>PACMAD clade</taxon>
        <taxon>Arundinoideae</taxon>
        <taxon>Arundineae</taxon>
        <taxon>Arundo</taxon>
    </lineage>
</organism>
<reference evidence="2" key="2">
    <citation type="journal article" date="2015" name="Data Brief">
        <title>Shoot transcriptome of the giant reed, Arundo donax.</title>
        <authorList>
            <person name="Barrero R.A."/>
            <person name="Guerrero F.D."/>
            <person name="Moolhuijzen P."/>
            <person name="Goolsby J.A."/>
            <person name="Tidwell J."/>
            <person name="Bellgard S.E."/>
            <person name="Bellgard M.I."/>
        </authorList>
    </citation>
    <scope>NUCLEOTIDE SEQUENCE</scope>
    <source>
        <tissue evidence="2">Shoot tissue taken approximately 20 cm above the soil surface</tissue>
    </source>
</reference>
<dbReference type="AlphaFoldDB" id="A0A0A9CZG8"/>